<feature type="transmembrane region" description="Helical" evidence="1">
    <location>
        <begin position="98"/>
        <end position="120"/>
    </location>
</feature>
<name>A0ABY7G2I0_MYAAR</name>
<gene>
    <name evidence="2" type="ORF">MAR_013438</name>
</gene>
<dbReference type="PANTHER" id="PTHR11360">
    <property type="entry name" value="MONOCARBOXYLATE TRANSPORTER"/>
    <property type="match status" value="1"/>
</dbReference>
<dbReference type="PANTHER" id="PTHR11360:SF284">
    <property type="entry name" value="EG:103B4.3 PROTEIN-RELATED"/>
    <property type="match status" value="1"/>
</dbReference>
<keyword evidence="3" id="KW-1185">Reference proteome</keyword>
<keyword evidence="1" id="KW-1133">Transmembrane helix</keyword>
<keyword evidence="1" id="KW-0472">Membrane</keyword>
<organism evidence="2 3">
    <name type="scientific">Mya arenaria</name>
    <name type="common">Soft-shell clam</name>
    <dbReference type="NCBI Taxonomy" id="6604"/>
    <lineage>
        <taxon>Eukaryota</taxon>
        <taxon>Metazoa</taxon>
        <taxon>Spiralia</taxon>
        <taxon>Lophotrochozoa</taxon>
        <taxon>Mollusca</taxon>
        <taxon>Bivalvia</taxon>
        <taxon>Autobranchia</taxon>
        <taxon>Heteroconchia</taxon>
        <taxon>Euheterodonta</taxon>
        <taxon>Imparidentia</taxon>
        <taxon>Neoheterodontei</taxon>
        <taxon>Myida</taxon>
        <taxon>Myoidea</taxon>
        <taxon>Myidae</taxon>
        <taxon>Mya</taxon>
    </lineage>
</organism>
<feature type="transmembrane region" description="Helical" evidence="1">
    <location>
        <begin position="66"/>
        <end position="86"/>
    </location>
</feature>
<proteinExistence type="predicted"/>
<evidence type="ECO:0000256" key="1">
    <source>
        <dbReference type="SAM" id="Phobius"/>
    </source>
</evidence>
<keyword evidence="1" id="KW-0812">Transmembrane</keyword>
<protein>
    <submittedName>
        <fullName evidence="2">MOT9-like protein</fullName>
    </submittedName>
</protein>
<dbReference type="InterPro" id="IPR036259">
    <property type="entry name" value="MFS_trans_sf"/>
</dbReference>
<dbReference type="Gene3D" id="1.20.1250.20">
    <property type="entry name" value="MFS general substrate transporter like domains"/>
    <property type="match status" value="1"/>
</dbReference>
<dbReference type="InterPro" id="IPR050327">
    <property type="entry name" value="Proton-linked_MCT"/>
</dbReference>
<accession>A0ABY7G2I0</accession>
<reference evidence="2" key="1">
    <citation type="submission" date="2022-11" db="EMBL/GenBank/DDBJ databases">
        <title>Centuries of genome instability and evolution in soft-shell clam transmissible cancer (bioRxiv).</title>
        <authorList>
            <person name="Hart S.F.M."/>
            <person name="Yonemitsu M.A."/>
            <person name="Giersch R.M."/>
            <person name="Beal B.F."/>
            <person name="Arriagada G."/>
            <person name="Davis B.W."/>
            <person name="Ostrander E.A."/>
            <person name="Goff S.P."/>
            <person name="Metzger M.J."/>
        </authorList>
    </citation>
    <scope>NUCLEOTIDE SEQUENCE</scope>
    <source>
        <strain evidence="2">MELC-2E11</strain>
        <tissue evidence="2">Siphon/mantle</tissue>
    </source>
</reference>
<dbReference type="EMBL" id="CP111026">
    <property type="protein sequence ID" value="WAR27734.1"/>
    <property type="molecule type" value="Genomic_DNA"/>
</dbReference>
<dbReference type="Proteomes" id="UP001164746">
    <property type="component" value="Chromosome 15"/>
</dbReference>
<feature type="transmembrane region" description="Helical" evidence="1">
    <location>
        <begin position="31"/>
        <end position="54"/>
    </location>
</feature>
<evidence type="ECO:0000313" key="3">
    <source>
        <dbReference type="Proteomes" id="UP001164746"/>
    </source>
</evidence>
<sequence>MLQIVFKSISKKLLTGPIASILEPVYGYRPVAIFGASLVSVSFFLSAGLGLLAIVFVGHYFKKKRALATGIAACGRGLGGFVFGPLSEFLIEKYTLKGVMLIISAIVLNLVPISTLLRPLEGSNSYSERKRRSASAVLALNGKRLEGASVDISSDEKSSKKCSFVEEN</sequence>
<evidence type="ECO:0000313" key="2">
    <source>
        <dbReference type="EMBL" id="WAR27734.1"/>
    </source>
</evidence>
<dbReference type="SUPFAM" id="SSF103473">
    <property type="entry name" value="MFS general substrate transporter"/>
    <property type="match status" value="1"/>
</dbReference>